<dbReference type="EMBL" id="PYAL01000005">
    <property type="protein sequence ID" value="RXN87011.1"/>
    <property type="molecule type" value="Genomic_DNA"/>
</dbReference>
<gene>
    <name evidence="1" type="ORF">C7R54_17015</name>
</gene>
<comment type="caution">
    <text evidence="1">The sequence shown here is derived from an EMBL/GenBank/DDBJ whole genome shotgun (WGS) entry which is preliminary data.</text>
</comment>
<dbReference type="OrthoDB" id="8963422at2"/>
<evidence type="ECO:0000313" key="1">
    <source>
        <dbReference type="EMBL" id="RXN87011.1"/>
    </source>
</evidence>
<proteinExistence type="predicted"/>
<sequence length="110" mass="12352">MRRAGERFAAAHVLPQAASIEDLQAAINQLWQTVDWGWVTITEADDHLALTHYCAPLRAAFGPEHLAWSAGFLEGVYELWMRQLGADRQLHVTQPQAPDPVGTIVYRFGR</sequence>
<dbReference type="InterPro" id="IPR038470">
    <property type="entry name" value="Cellsynth_D_sf"/>
</dbReference>
<name>A0A4Q1HJ11_9BURK</name>
<dbReference type="Gene3D" id="3.30.70.2590">
    <property type="match status" value="1"/>
</dbReference>
<dbReference type="AlphaFoldDB" id="A0A4Q1HJ11"/>
<dbReference type="GO" id="GO:0030244">
    <property type="term" value="P:cellulose biosynthetic process"/>
    <property type="evidence" value="ECO:0007669"/>
    <property type="project" value="InterPro"/>
</dbReference>
<organism evidence="1 2">
    <name type="scientific">Achromobacter aloeverae</name>
    <dbReference type="NCBI Taxonomy" id="1750518"/>
    <lineage>
        <taxon>Bacteria</taxon>
        <taxon>Pseudomonadati</taxon>
        <taxon>Pseudomonadota</taxon>
        <taxon>Betaproteobacteria</taxon>
        <taxon>Burkholderiales</taxon>
        <taxon>Alcaligenaceae</taxon>
        <taxon>Achromobacter</taxon>
    </lineage>
</organism>
<reference evidence="1 2" key="1">
    <citation type="journal article" date="2017" name="Int. J. Syst. Evol. Microbiol.">
        <title>Achromobacter aloeverae sp. nov., isolated from the root of Aloe vera (L.) Burm.f.</title>
        <authorList>
            <person name="Kuncharoen N."/>
            <person name="Muramatsu Y."/>
            <person name="Shibata C."/>
            <person name="Kamakura Y."/>
            <person name="Nakagawa Y."/>
            <person name="Tanasupawat S."/>
        </authorList>
    </citation>
    <scope>NUCLEOTIDE SEQUENCE [LARGE SCALE GENOMIC DNA]</scope>
    <source>
        <strain evidence="1 2">AVA-1</strain>
    </source>
</reference>
<dbReference type="Proteomes" id="UP000290849">
    <property type="component" value="Unassembled WGS sequence"/>
</dbReference>
<dbReference type="Pfam" id="PF03500">
    <property type="entry name" value="Cellsynth_D"/>
    <property type="match status" value="1"/>
</dbReference>
<evidence type="ECO:0000313" key="2">
    <source>
        <dbReference type="Proteomes" id="UP000290849"/>
    </source>
</evidence>
<protein>
    <submittedName>
        <fullName evidence="1">Cellulose synthase</fullName>
    </submittedName>
</protein>
<keyword evidence="2" id="KW-1185">Reference proteome</keyword>
<accession>A0A4Q1HJ11</accession>
<dbReference type="InterPro" id="IPR022798">
    <property type="entry name" value="BcsD_bac"/>
</dbReference>